<dbReference type="Gene3D" id="3.30.70.920">
    <property type="match status" value="1"/>
</dbReference>
<proteinExistence type="predicted"/>
<accession>A0A6J7DG73</accession>
<sequence>MITAIVLIGSDREALPRLGGTLADLPGVAEAYSVTGEWDFACIVRVPRHEQLAEVVAGGIAELPGVTRTQTMVAFEAFSRHDLEAMFDLGNPESDGG</sequence>
<dbReference type="SUPFAM" id="SSF54909">
    <property type="entry name" value="Dimeric alpha+beta barrel"/>
    <property type="match status" value="1"/>
</dbReference>
<name>A0A6J7DG73_9ZZZZ</name>
<dbReference type="Pfam" id="PF01037">
    <property type="entry name" value="AsnC_trans_reg"/>
    <property type="match status" value="1"/>
</dbReference>
<dbReference type="EMBL" id="CAFBLQ010000053">
    <property type="protein sequence ID" value="CAB4869331.1"/>
    <property type="molecule type" value="Genomic_DNA"/>
</dbReference>
<dbReference type="AlphaFoldDB" id="A0A6J7DG73"/>
<protein>
    <submittedName>
        <fullName evidence="2">Unannotated protein</fullName>
    </submittedName>
</protein>
<gene>
    <name evidence="2" type="ORF">UFOPK3423_00653</name>
</gene>
<feature type="domain" description="Transcription regulator AsnC/Lrp ligand binding" evidence="1">
    <location>
        <begin position="9"/>
        <end position="76"/>
    </location>
</feature>
<evidence type="ECO:0000259" key="1">
    <source>
        <dbReference type="Pfam" id="PF01037"/>
    </source>
</evidence>
<reference evidence="2" key="1">
    <citation type="submission" date="2020-05" db="EMBL/GenBank/DDBJ databases">
        <authorList>
            <person name="Chiriac C."/>
            <person name="Salcher M."/>
            <person name="Ghai R."/>
            <person name="Kavagutti S V."/>
        </authorList>
    </citation>
    <scope>NUCLEOTIDE SEQUENCE</scope>
</reference>
<dbReference type="InterPro" id="IPR011008">
    <property type="entry name" value="Dimeric_a/b-barrel"/>
</dbReference>
<dbReference type="InterPro" id="IPR019887">
    <property type="entry name" value="Tscrpt_reg_AsnC/Lrp_C"/>
</dbReference>
<evidence type="ECO:0000313" key="2">
    <source>
        <dbReference type="EMBL" id="CAB4869331.1"/>
    </source>
</evidence>
<organism evidence="2">
    <name type="scientific">freshwater metagenome</name>
    <dbReference type="NCBI Taxonomy" id="449393"/>
    <lineage>
        <taxon>unclassified sequences</taxon>
        <taxon>metagenomes</taxon>
        <taxon>ecological metagenomes</taxon>
    </lineage>
</organism>